<accession>A0A1W1VJS6</accession>
<dbReference type="EMBL" id="FWWU01000009">
    <property type="protein sequence ID" value="SMB93629.1"/>
    <property type="molecule type" value="Genomic_DNA"/>
</dbReference>
<dbReference type="Proteomes" id="UP000192582">
    <property type="component" value="Unassembled WGS sequence"/>
</dbReference>
<reference evidence="1 2" key="1">
    <citation type="submission" date="2017-04" db="EMBL/GenBank/DDBJ databases">
        <authorList>
            <person name="Afonso C.L."/>
            <person name="Miller P.J."/>
            <person name="Scott M.A."/>
            <person name="Spackman E."/>
            <person name="Goraichik I."/>
            <person name="Dimitrov K.M."/>
            <person name="Suarez D.L."/>
            <person name="Swayne D.E."/>
        </authorList>
    </citation>
    <scope>NUCLEOTIDE SEQUENCE [LARGE SCALE GENOMIC DNA]</scope>
    <source>
        <strain evidence="1 2">KR-140</strain>
    </source>
</reference>
<keyword evidence="2" id="KW-1185">Reference proteome</keyword>
<protein>
    <submittedName>
        <fullName evidence="1">Uncharacterized protein</fullName>
    </submittedName>
</protein>
<sequence length="67" mass="7429">MGGFFLLLRWPVPAASRVERRRIPDMPVVGGSILAMTLLLAPAPALRPLALRTLPLRHRFSCLLRLG</sequence>
<gene>
    <name evidence="1" type="ORF">SAMN00790413_02059</name>
</gene>
<dbReference type="STRING" id="695939.SAMN00790413_02059"/>
<dbReference type="AlphaFoldDB" id="A0A1W1VJS6"/>
<name>A0A1W1VJS6_9DEIO</name>
<evidence type="ECO:0000313" key="2">
    <source>
        <dbReference type="Proteomes" id="UP000192582"/>
    </source>
</evidence>
<proteinExistence type="predicted"/>
<evidence type="ECO:0000313" key="1">
    <source>
        <dbReference type="EMBL" id="SMB93629.1"/>
    </source>
</evidence>
<organism evidence="1 2">
    <name type="scientific">Deinococcus hopiensis KR-140</name>
    <dbReference type="NCBI Taxonomy" id="695939"/>
    <lineage>
        <taxon>Bacteria</taxon>
        <taxon>Thermotogati</taxon>
        <taxon>Deinococcota</taxon>
        <taxon>Deinococci</taxon>
        <taxon>Deinococcales</taxon>
        <taxon>Deinococcaceae</taxon>
        <taxon>Deinococcus</taxon>
    </lineage>
</organism>